<dbReference type="OrthoDB" id="9793345at2"/>
<dbReference type="InterPro" id="IPR020904">
    <property type="entry name" value="Sc_DH/Rdtase_CS"/>
</dbReference>
<evidence type="ECO:0008006" key="6">
    <source>
        <dbReference type="Google" id="ProtNLM"/>
    </source>
</evidence>
<accession>A0A656D386</accession>
<dbReference type="PROSITE" id="PS00061">
    <property type="entry name" value="ADH_SHORT"/>
    <property type="match status" value="1"/>
</dbReference>
<dbReference type="InterPro" id="IPR036291">
    <property type="entry name" value="NAD(P)-bd_dom_sf"/>
</dbReference>
<sequence length="262" mass="29229">MTPLKNKVVIVTGASSGIGKETAKVFAKAGCKVVLASRNIDNLKKVEEEIKTFNSNVLVVQTDVSDFKSLDNLVEETLKVFGRIDILINNAGFGIYGWFHQTPFEEIENIMRVNFLGSAYLIHKVLPLMMQQGEGVIVNVSSVVGKRGVSGMGIYSASKFALTGLTEALRVEYKKFGIHFIGVHPGTTDTKFFENAKYYGTNRMQGRFMIMSAEKVAKEILKAVLKRKREIVLTPLGKLTVWINKFFPSFVDFMMSKVIKIT</sequence>
<organism evidence="4 5">
    <name type="scientific">Kryptobacter tengchongensis</name>
    <dbReference type="NCBI Taxonomy" id="1643429"/>
    <lineage>
        <taxon>Bacteria</taxon>
        <taxon>Pseudomonadati</taxon>
        <taxon>Candidatus Kryptoniota</taxon>
        <taxon>Candidatus Kryptobacter</taxon>
    </lineage>
</organism>
<reference evidence="4 5" key="1">
    <citation type="submission" date="2015-11" db="EMBL/GenBank/DDBJ databases">
        <authorList>
            <person name="Varghese N."/>
        </authorList>
    </citation>
    <scope>NUCLEOTIDE SEQUENCE [LARGE SCALE GENOMIC DNA]</scope>
    <source>
        <strain evidence="4 5">JGI-24</strain>
    </source>
</reference>
<dbReference type="Proteomes" id="UP000243065">
    <property type="component" value="Unassembled WGS sequence"/>
</dbReference>
<gene>
    <name evidence="4" type="ORF">JGI24_00379</name>
</gene>
<evidence type="ECO:0000256" key="1">
    <source>
        <dbReference type="ARBA" id="ARBA00006484"/>
    </source>
</evidence>
<proteinExistence type="inferred from homology"/>
<dbReference type="EMBL" id="CZVU01000010">
    <property type="protein sequence ID" value="CUS98060.1"/>
    <property type="molecule type" value="Genomic_DNA"/>
</dbReference>
<name>A0A656D386_KRYT1</name>
<dbReference type="SUPFAM" id="SSF51735">
    <property type="entry name" value="NAD(P)-binding Rossmann-fold domains"/>
    <property type="match status" value="1"/>
</dbReference>
<dbReference type="RefSeq" id="WP_072149855.1">
    <property type="nucleotide sequence ID" value="NZ_CZVU01000010.1"/>
</dbReference>
<dbReference type="Pfam" id="PF00106">
    <property type="entry name" value="adh_short"/>
    <property type="match status" value="1"/>
</dbReference>
<dbReference type="PRINTS" id="PR00080">
    <property type="entry name" value="SDRFAMILY"/>
</dbReference>
<comment type="similarity">
    <text evidence="1 3">Belongs to the short-chain dehydrogenases/reductases (SDR) family.</text>
</comment>
<dbReference type="NCBIfam" id="NF004825">
    <property type="entry name" value="PRK06181.1"/>
    <property type="match status" value="1"/>
</dbReference>
<dbReference type="PRINTS" id="PR00081">
    <property type="entry name" value="GDHRDH"/>
</dbReference>
<dbReference type="PANTHER" id="PTHR44196:SF1">
    <property type="entry name" value="DEHYDROGENASE_REDUCTASE SDR FAMILY MEMBER 7B"/>
    <property type="match status" value="1"/>
</dbReference>
<dbReference type="PIRSF" id="PIRSF000126">
    <property type="entry name" value="11-beta-HSD1"/>
    <property type="match status" value="1"/>
</dbReference>
<protein>
    <recommendedName>
        <fullName evidence="6">Short-chain dehydrogenase</fullName>
    </recommendedName>
</protein>
<dbReference type="FunFam" id="3.40.50.720:FF:000084">
    <property type="entry name" value="Short-chain dehydrogenase reductase"/>
    <property type="match status" value="1"/>
</dbReference>
<dbReference type="InterPro" id="IPR002347">
    <property type="entry name" value="SDR_fam"/>
</dbReference>
<dbReference type="AlphaFoldDB" id="A0A656D386"/>
<evidence type="ECO:0000256" key="2">
    <source>
        <dbReference type="ARBA" id="ARBA00023002"/>
    </source>
</evidence>
<dbReference type="PANTHER" id="PTHR44196">
    <property type="entry name" value="DEHYDROGENASE/REDUCTASE SDR FAMILY MEMBER 7B"/>
    <property type="match status" value="1"/>
</dbReference>
<keyword evidence="5" id="KW-1185">Reference proteome</keyword>
<evidence type="ECO:0000313" key="4">
    <source>
        <dbReference type="EMBL" id="CUS98060.1"/>
    </source>
</evidence>
<evidence type="ECO:0000313" key="5">
    <source>
        <dbReference type="Proteomes" id="UP000243065"/>
    </source>
</evidence>
<evidence type="ECO:0000256" key="3">
    <source>
        <dbReference type="RuleBase" id="RU000363"/>
    </source>
</evidence>
<keyword evidence="2" id="KW-0560">Oxidoreductase</keyword>
<dbReference type="Gene3D" id="3.40.50.720">
    <property type="entry name" value="NAD(P)-binding Rossmann-like Domain"/>
    <property type="match status" value="1"/>
</dbReference>
<dbReference type="GO" id="GO:0016020">
    <property type="term" value="C:membrane"/>
    <property type="evidence" value="ECO:0007669"/>
    <property type="project" value="TreeGrafter"/>
</dbReference>
<dbReference type="GO" id="GO:0016491">
    <property type="term" value="F:oxidoreductase activity"/>
    <property type="evidence" value="ECO:0007669"/>
    <property type="project" value="UniProtKB-KW"/>
</dbReference>